<evidence type="ECO:0000256" key="2">
    <source>
        <dbReference type="SAM" id="SignalP"/>
    </source>
</evidence>
<comment type="caution">
    <text evidence="3">The sequence shown here is derived from an EMBL/GenBank/DDBJ whole genome shotgun (WGS) entry which is preliminary data.</text>
</comment>
<feature type="chain" id="PRO_5043198515" evidence="2">
    <location>
        <begin position="20"/>
        <end position="308"/>
    </location>
</feature>
<proteinExistence type="predicted"/>
<evidence type="ECO:0000256" key="1">
    <source>
        <dbReference type="SAM" id="MobiDB-lite"/>
    </source>
</evidence>
<feature type="signal peptide" evidence="2">
    <location>
        <begin position="1"/>
        <end position="19"/>
    </location>
</feature>
<dbReference type="EMBL" id="SPRC01000053">
    <property type="protein sequence ID" value="TIB76031.1"/>
    <property type="molecule type" value="Genomic_DNA"/>
</dbReference>
<evidence type="ECO:0000313" key="4">
    <source>
        <dbReference type="Proteomes" id="UP000310685"/>
    </source>
</evidence>
<gene>
    <name evidence="3" type="ORF">E3Q22_03766</name>
</gene>
<feature type="region of interest" description="Disordered" evidence="1">
    <location>
        <begin position="144"/>
        <end position="204"/>
    </location>
</feature>
<organism evidence="3 4">
    <name type="scientific">Wallemia mellicola</name>
    <dbReference type="NCBI Taxonomy" id="1708541"/>
    <lineage>
        <taxon>Eukaryota</taxon>
        <taxon>Fungi</taxon>
        <taxon>Dikarya</taxon>
        <taxon>Basidiomycota</taxon>
        <taxon>Wallemiomycotina</taxon>
        <taxon>Wallemiomycetes</taxon>
        <taxon>Wallemiales</taxon>
        <taxon>Wallemiaceae</taxon>
        <taxon>Wallemia</taxon>
    </lineage>
</organism>
<accession>A0A4T0NV79</accession>
<dbReference type="Proteomes" id="UP000310685">
    <property type="component" value="Unassembled WGS sequence"/>
</dbReference>
<keyword evidence="2" id="KW-0732">Signal</keyword>
<reference evidence="3 4" key="1">
    <citation type="submission" date="2019-03" db="EMBL/GenBank/DDBJ databases">
        <title>Sequencing 25 genomes of Wallemia mellicola.</title>
        <authorList>
            <person name="Gostincar C."/>
        </authorList>
    </citation>
    <scope>NUCLEOTIDE SEQUENCE [LARGE SCALE GENOMIC DNA]</scope>
    <source>
        <strain evidence="3 4">EXF-6152</strain>
    </source>
</reference>
<dbReference type="AlphaFoldDB" id="A0A4T0NV79"/>
<name>A0A4T0NV79_9BASI</name>
<sequence length="308" mass="33520">MFNKIFLVSAALTGAVVNAAIYATFYSDSDCTKDASTDFSVNNPGCFSVGGNEYVKYHGVNGQCFSLVKSPAPSCPCQFDCITGINSVGSTISTCGLAIPTNTCYHIGKSESLRFIGGSCGTSNCPDRSSRSIPTLEEYQEDIEGVVEDEEEQTEEAEEEPEEERSESSEETSEEEERRESPEEASAELISTYSNGTSPALDRRDYGKPGLGYYRFCKDEYCTLDCSINFRTTNTGCIAGDGFKSIQFLGSVSSDINLRLVHTPHGECSCQDDCWHVTGNECIALPEKQRGTGSYRMTTESSCAKNNC</sequence>
<protein>
    <submittedName>
        <fullName evidence="3">Uncharacterized protein</fullName>
    </submittedName>
</protein>
<feature type="compositionally biased region" description="Acidic residues" evidence="1">
    <location>
        <begin position="144"/>
        <end position="175"/>
    </location>
</feature>
<evidence type="ECO:0000313" key="3">
    <source>
        <dbReference type="EMBL" id="TIB76031.1"/>
    </source>
</evidence>
<feature type="compositionally biased region" description="Polar residues" evidence="1">
    <location>
        <begin position="189"/>
        <end position="198"/>
    </location>
</feature>